<dbReference type="PANTHER" id="PTHR38039">
    <property type="entry name" value="TOXIN YOEB"/>
    <property type="match status" value="1"/>
</dbReference>
<keyword evidence="7" id="KW-1133">Transmembrane helix</keyword>
<dbReference type="GO" id="GO:0045892">
    <property type="term" value="P:negative regulation of DNA-templated transcription"/>
    <property type="evidence" value="ECO:0007669"/>
    <property type="project" value="TreeGrafter"/>
</dbReference>
<evidence type="ECO:0000256" key="2">
    <source>
        <dbReference type="ARBA" id="ARBA00022649"/>
    </source>
</evidence>
<protein>
    <recommendedName>
        <fullName evidence="6">Putative mRNA interferase YoeB</fullName>
    </recommendedName>
</protein>
<keyword evidence="3" id="KW-0540">Nuclease</keyword>
<dbReference type="NCBIfam" id="TIGR02116">
    <property type="entry name" value="toxin_Txe_YoeB"/>
    <property type="match status" value="1"/>
</dbReference>
<dbReference type="PANTHER" id="PTHR38039:SF1">
    <property type="entry name" value="TOXIN YOEB"/>
    <property type="match status" value="1"/>
</dbReference>
<comment type="similarity">
    <text evidence="1">Belongs to the YoeB family.</text>
</comment>
<comment type="caution">
    <text evidence="8">The sequence shown here is derived from an EMBL/GenBank/DDBJ whole genome shotgun (WGS) entry which is preliminary data.</text>
</comment>
<dbReference type="InterPro" id="IPR035093">
    <property type="entry name" value="RelE/ParE_toxin_dom_sf"/>
</dbReference>
<evidence type="ECO:0000256" key="5">
    <source>
        <dbReference type="ARBA" id="ARBA00022801"/>
    </source>
</evidence>
<dbReference type="InterPro" id="IPR007712">
    <property type="entry name" value="RelE/ParE_toxin"/>
</dbReference>
<dbReference type="Gene3D" id="3.30.2310.20">
    <property type="entry name" value="RelE-like"/>
    <property type="match status" value="1"/>
</dbReference>
<sequence length="93" mass="10687">MGKFRVEVTPKAEKDLEKHFKSGNKANIKKIEMLFIELSEHPYEGTGQPEQLKHELAGYWSRRINQKDRLIYSVVEAVVTVTIVSALGHYSDK</sequence>
<evidence type="ECO:0000256" key="7">
    <source>
        <dbReference type="SAM" id="Phobius"/>
    </source>
</evidence>
<gene>
    <name evidence="8" type="ORF">AM493_09110</name>
</gene>
<dbReference type="NCBIfam" id="TIGR02385">
    <property type="entry name" value="RelE_StbE"/>
    <property type="match status" value="1"/>
</dbReference>
<dbReference type="RefSeq" id="WP_054407667.1">
    <property type="nucleotide sequence ID" value="NZ_FOYA01000014.1"/>
</dbReference>
<accession>A0A0M8MH80</accession>
<dbReference type="STRING" id="1202724.AM493_09110"/>
<keyword evidence="9" id="KW-1185">Reference proteome</keyword>
<dbReference type="EMBL" id="LIYD01000005">
    <property type="protein sequence ID" value="KOS06171.1"/>
    <property type="molecule type" value="Genomic_DNA"/>
</dbReference>
<keyword evidence="4" id="KW-0255">Endonuclease</keyword>
<dbReference type="GO" id="GO:0006401">
    <property type="term" value="P:RNA catabolic process"/>
    <property type="evidence" value="ECO:0007669"/>
    <property type="project" value="InterPro"/>
</dbReference>
<keyword evidence="2" id="KW-1277">Toxin-antitoxin system</keyword>
<dbReference type="PATRIC" id="fig|1202724.3.peg.1894"/>
<feature type="transmembrane region" description="Helical" evidence="7">
    <location>
        <begin position="70"/>
        <end position="90"/>
    </location>
</feature>
<dbReference type="GO" id="GO:0004519">
    <property type="term" value="F:endonuclease activity"/>
    <property type="evidence" value="ECO:0007669"/>
    <property type="project" value="UniProtKB-KW"/>
</dbReference>
<evidence type="ECO:0000313" key="8">
    <source>
        <dbReference type="EMBL" id="KOS06171.1"/>
    </source>
</evidence>
<evidence type="ECO:0000256" key="6">
    <source>
        <dbReference type="ARBA" id="ARBA00030388"/>
    </source>
</evidence>
<dbReference type="Proteomes" id="UP000037755">
    <property type="component" value="Unassembled WGS sequence"/>
</dbReference>
<dbReference type="OrthoDB" id="9801102at2"/>
<organism evidence="8 9">
    <name type="scientific">Flavobacterium akiainvivens</name>
    <dbReference type="NCBI Taxonomy" id="1202724"/>
    <lineage>
        <taxon>Bacteria</taxon>
        <taxon>Pseudomonadati</taxon>
        <taxon>Bacteroidota</taxon>
        <taxon>Flavobacteriia</taxon>
        <taxon>Flavobacteriales</taxon>
        <taxon>Flavobacteriaceae</taxon>
        <taxon>Flavobacterium</taxon>
    </lineage>
</organism>
<dbReference type="AlphaFoldDB" id="A0A0M8MH80"/>
<name>A0A0M8MH80_9FLAO</name>
<dbReference type="InterPro" id="IPR009614">
    <property type="entry name" value="YoeB_toxin"/>
</dbReference>
<keyword evidence="5" id="KW-0378">Hydrolase</keyword>
<evidence type="ECO:0000256" key="4">
    <source>
        <dbReference type="ARBA" id="ARBA00022759"/>
    </source>
</evidence>
<keyword evidence="7" id="KW-0812">Transmembrane</keyword>
<keyword evidence="7" id="KW-0472">Membrane</keyword>
<evidence type="ECO:0000256" key="3">
    <source>
        <dbReference type="ARBA" id="ARBA00022722"/>
    </source>
</evidence>
<evidence type="ECO:0000313" key="9">
    <source>
        <dbReference type="Proteomes" id="UP000037755"/>
    </source>
</evidence>
<dbReference type="SUPFAM" id="SSF143011">
    <property type="entry name" value="RelE-like"/>
    <property type="match status" value="1"/>
</dbReference>
<reference evidence="8 9" key="1">
    <citation type="submission" date="2015-08" db="EMBL/GenBank/DDBJ databases">
        <title>Whole genome sequence of Flavobacterium akiainvivens IK-1T, from decaying Wikstroemia oahuensis, an endemic Hawaiian shrub.</title>
        <authorList>
            <person name="Wan X."/>
            <person name="Hou S."/>
            <person name="Saito J."/>
            <person name="Donachie S."/>
        </authorList>
    </citation>
    <scope>NUCLEOTIDE SEQUENCE [LARGE SCALE GENOMIC DNA]</scope>
    <source>
        <strain evidence="8 9">IK-1</strain>
    </source>
</reference>
<evidence type="ECO:0000256" key="1">
    <source>
        <dbReference type="ARBA" id="ARBA00008172"/>
    </source>
</evidence>
<dbReference type="Pfam" id="PF06769">
    <property type="entry name" value="YoeB_toxin"/>
    <property type="match status" value="1"/>
</dbReference>
<proteinExistence type="inferred from homology"/>
<dbReference type="GO" id="GO:0016787">
    <property type="term" value="F:hydrolase activity"/>
    <property type="evidence" value="ECO:0007669"/>
    <property type="project" value="UniProtKB-KW"/>
</dbReference>